<accession>A0ACB9ZYM0</accession>
<name>A0ACB9ZYM0_CATRO</name>
<keyword evidence="2" id="KW-1185">Reference proteome</keyword>
<dbReference type="Proteomes" id="UP001060085">
    <property type="component" value="Linkage Group LG07"/>
</dbReference>
<gene>
    <name evidence="1" type="ORF">M9H77_30621</name>
</gene>
<dbReference type="EMBL" id="CM044707">
    <property type="protein sequence ID" value="KAI5653434.1"/>
    <property type="molecule type" value="Genomic_DNA"/>
</dbReference>
<proteinExistence type="predicted"/>
<evidence type="ECO:0000313" key="1">
    <source>
        <dbReference type="EMBL" id="KAI5653434.1"/>
    </source>
</evidence>
<evidence type="ECO:0000313" key="2">
    <source>
        <dbReference type="Proteomes" id="UP001060085"/>
    </source>
</evidence>
<protein>
    <submittedName>
        <fullName evidence="1">Uncharacterized protein</fullName>
    </submittedName>
</protein>
<comment type="caution">
    <text evidence="1">The sequence shown here is derived from an EMBL/GenBank/DDBJ whole genome shotgun (WGS) entry which is preliminary data.</text>
</comment>
<organism evidence="1 2">
    <name type="scientific">Catharanthus roseus</name>
    <name type="common">Madagascar periwinkle</name>
    <name type="synonym">Vinca rosea</name>
    <dbReference type="NCBI Taxonomy" id="4058"/>
    <lineage>
        <taxon>Eukaryota</taxon>
        <taxon>Viridiplantae</taxon>
        <taxon>Streptophyta</taxon>
        <taxon>Embryophyta</taxon>
        <taxon>Tracheophyta</taxon>
        <taxon>Spermatophyta</taxon>
        <taxon>Magnoliopsida</taxon>
        <taxon>eudicotyledons</taxon>
        <taxon>Gunneridae</taxon>
        <taxon>Pentapetalae</taxon>
        <taxon>asterids</taxon>
        <taxon>lamiids</taxon>
        <taxon>Gentianales</taxon>
        <taxon>Apocynaceae</taxon>
        <taxon>Rauvolfioideae</taxon>
        <taxon>Vinceae</taxon>
        <taxon>Catharanthinae</taxon>
        <taxon>Catharanthus</taxon>
    </lineage>
</organism>
<sequence length="244" mass="26986">MDYFCPAEFSCSSASSPSSSAGVVSYNVKAPVSGIFDTSASAVKFQPNLHGISMDWTPEEQAILEEGLAKYSSESSIVRYAKIAMHLDNKTIRDVALRCRWLSKRDVSKRRKEDINLTRKSKDRKDKILDPSAMASNAGMQSGFPSYAQMLKNDNGISYNAISGITWQLLRQNAQTFEQISTNLAAHQVNENIGLLCQARDNILQILSNLSDPPNAGKHMPPLPVKVNEELANFILPCSTLRMQ</sequence>
<reference evidence="2" key="1">
    <citation type="journal article" date="2023" name="Nat. Plants">
        <title>Single-cell RNA sequencing provides a high-resolution roadmap for understanding the multicellular compartmentation of specialized metabolism.</title>
        <authorList>
            <person name="Sun S."/>
            <person name="Shen X."/>
            <person name="Li Y."/>
            <person name="Li Y."/>
            <person name="Wang S."/>
            <person name="Li R."/>
            <person name="Zhang H."/>
            <person name="Shen G."/>
            <person name="Guo B."/>
            <person name="Wei J."/>
            <person name="Xu J."/>
            <person name="St-Pierre B."/>
            <person name="Chen S."/>
            <person name="Sun C."/>
        </authorList>
    </citation>
    <scope>NUCLEOTIDE SEQUENCE [LARGE SCALE GENOMIC DNA]</scope>
</reference>